<evidence type="ECO:0000259" key="8">
    <source>
        <dbReference type="PROSITE" id="PS50835"/>
    </source>
</evidence>
<feature type="compositionally biased region" description="Low complexity" evidence="6">
    <location>
        <begin position="121"/>
        <end position="132"/>
    </location>
</feature>
<dbReference type="InterPro" id="IPR013783">
    <property type="entry name" value="Ig-like_fold"/>
</dbReference>
<comment type="subcellular location">
    <subcellularLocation>
        <location evidence="1">Membrane</location>
        <topology evidence="1">Single-pass membrane protein</topology>
    </subcellularLocation>
</comment>
<feature type="compositionally biased region" description="Basic residues" evidence="6">
    <location>
        <begin position="997"/>
        <end position="1006"/>
    </location>
</feature>
<dbReference type="InterPro" id="IPR013162">
    <property type="entry name" value="CD80_C2-set"/>
</dbReference>
<dbReference type="RefSeq" id="XP_058979531.1">
    <property type="nucleotide sequence ID" value="XM_059123548.1"/>
</dbReference>
<gene>
    <name evidence="10" type="primary">LOC101898483</name>
</gene>
<evidence type="ECO:0000256" key="3">
    <source>
        <dbReference type="ARBA" id="ARBA00022989"/>
    </source>
</evidence>
<feature type="domain" description="Ig-like" evidence="8">
    <location>
        <begin position="650"/>
        <end position="730"/>
    </location>
</feature>
<evidence type="ECO:0000256" key="5">
    <source>
        <dbReference type="ARBA" id="ARBA00023157"/>
    </source>
</evidence>
<evidence type="ECO:0000313" key="10">
    <source>
        <dbReference type="RefSeq" id="XP_058979531.1"/>
    </source>
</evidence>
<evidence type="ECO:0000256" key="7">
    <source>
        <dbReference type="SAM" id="Phobius"/>
    </source>
</evidence>
<feature type="compositionally biased region" description="Gly residues" evidence="6">
    <location>
        <begin position="976"/>
        <end position="986"/>
    </location>
</feature>
<feature type="domain" description="Ig-like" evidence="8">
    <location>
        <begin position="553"/>
        <end position="645"/>
    </location>
</feature>
<feature type="transmembrane region" description="Helical" evidence="7">
    <location>
        <begin position="861"/>
        <end position="884"/>
    </location>
</feature>
<dbReference type="CDD" id="cd00063">
    <property type="entry name" value="FN3"/>
    <property type="match status" value="1"/>
</dbReference>
<dbReference type="SUPFAM" id="SSF48726">
    <property type="entry name" value="Immunoglobulin"/>
    <property type="match status" value="5"/>
</dbReference>
<feature type="domain" description="Ig-like" evidence="8">
    <location>
        <begin position="222"/>
        <end position="344"/>
    </location>
</feature>
<feature type="region of interest" description="Disordered" evidence="6">
    <location>
        <begin position="119"/>
        <end position="143"/>
    </location>
</feature>
<evidence type="ECO:0000256" key="4">
    <source>
        <dbReference type="ARBA" id="ARBA00023136"/>
    </source>
</evidence>
<accession>A0ABM3V166</accession>
<keyword evidence="9" id="KW-1185">Reference proteome</keyword>
<dbReference type="SUPFAM" id="SSF49265">
    <property type="entry name" value="Fibronectin type III"/>
    <property type="match status" value="1"/>
</dbReference>
<dbReference type="InterPro" id="IPR003599">
    <property type="entry name" value="Ig_sub"/>
</dbReference>
<dbReference type="GeneID" id="101898483"/>
<keyword evidence="4 7" id="KW-0472">Membrane</keyword>
<dbReference type="Pfam" id="PF13927">
    <property type="entry name" value="Ig_3"/>
    <property type="match status" value="2"/>
</dbReference>
<dbReference type="Pfam" id="PF07686">
    <property type="entry name" value="V-set"/>
    <property type="match status" value="1"/>
</dbReference>
<dbReference type="Gene3D" id="2.60.40.10">
    <property type="entry name" value="Immunoglobulins"/>
    <property type="match status" value="5"/>
</dbReference>
<keyword evidence="2 7" id="KW-0812">Transmembrane</keyword>
<evidence type="ECO:0000313" key="9">
    <source>
        <dbReference type="Proteomes" id="UP001652621"/>
    </source>
</evidence>
<feature type="region of interest" description="Disordered" evidence="6">
    <location>
        <begin position="910"/>
        <end position="932"/>
    </location>
</feature>
<dbReference type="CDD" id="cd00096">
    <property type="entry name" value="Ig"/>
    <property type="match status" value="1"/>
</dbReference>
<dbReference type="InterPro" id="IPR003598">
    <property type="entry name" value="Ig_sub2"/>
</dbReference>
<organism evidence="9 10">
    <name type="scientific">Musca domestica</name>
    <name type="common">House fly</name>
    <dbReference type="NCBI Taxonomy" id="7370"/>
    <lineage>
        <taxon>Eukaryota</taxon>
        <taxon>Metazoa</taxon>
        <taxon>Ecdysozoa</taxon>
        <taxon>Arthropoda</taxon>
        <taxon>Hexapoda</taxon>
        <taxon>Insecta</taxon>
        <taxon>Pterygota</taxon>
        <taxon>Neoptera</taxon>
        <taxon>Endopterygota</taxon>
        <taxon>Diptera</taxon>
        <taxon>Brachycera</taxon>
        <taxon>Muscomorpha</taxon>
        <taxon>Muscoidea</taxon>
        <taxon>Muscidae</taxon>
        <taxon>Musca</taxon>
    </lineage>
</organism>
<proteinExistence type="predicted"/>
<dbReference type="PANTHER" id="PTHR23278">
    <property type="entry name" value="SIDESTEP PROTEIN"/>
    <property type="match status" value="1"/>
</dbReference>
<reference evidence="10" key="1">
    <citation type="submission" date="2025-08" db="UniProtKB">
        <authorList>
            <consortium name="RefSeq"/>
        </authorList>
    </citation>
    <scope>IDENTIFICATION</scope>
    <source>
        <strain evidence="10">Aabys</strain>
        <tissue evidence="10">Whole body</tissue>
    </source>
</reference>
<evidence type="ECO:0000256" key="2">
    <source>
        <dbReference type="ARBA" id="ARBA00022692"/>
    </source>
</evidence>
<sequence length="1198" mass="131848">MIPAVIISCSCYTAVAEAEAAVTATTIDKLTVPTKPMIKDCTKCTACHQQQQQQKHHCHHHHQRHHHHLHQKESQHCQQQEQTSLLYNTSDHHQHHHHDSHHHQSYYYQQQNHVNITTANQQQQQQQQQRQQQCRRQRPSGTWHKRSHYDLTTYYLWWLFGICLIFSTNGGRNLNIGNLVMKTSSSSSSSAASSIWSQSTATSFQSSSPSSSILAAASYLEPDELIHELDRPVPLTSVQGVLGRQAMLPCDITPMERDDAVYMVLWFREGDGEPIYNFDVRGRQFGQARLWSSPSAFGTRAYFSSTSHPAQLKIDSVRLEDEGVYRCRVDFRNSPTRNLKINLTVIVPPEKPAIYKPIRHEKVSNVESFNEGNDIVLICEVSGGRPLPNVTWYLDNTVIDESFEHRPDGKTVNHLSYPNVGRQHLNARLVCVASNTNLTPPNNKVVILDVNLKPIAVHIMTKDRFVSADRTYDIECKSSGSKPQAVITWWKGNKQLKKLTKNFNEPDNQSLSILTFTPTREDDGKYLTCRAENQFIEGSAIEDKWRLVVHYQPTAHLKMGSSLNPDDIKEGDDVYFECVIQSNPKPYKMSWFHNGKELHHNVSAGVILSDQSLVLQSVSRASAGDYTCLAVNSEGKGTSNPVTLRIRYAPICATDHDELLGALKHETLALKCEVDASPPADSFHWTFNSSGEQTELPARLHSSETGMSRLNYTPTTDLDYGTISCWARNSIGVQKSPCVFQVVAAGRPFPLQNCSITNQSADSIQVDCIEGFDGGLPQSFMLELVELNNLRLARNITLQHTTSPVTFFIDNLDPLATYRMIIFAVNAKGRSEPIIIDDINFKGVAKYTGASNGLTVPLSPFLAGLTLFCALLFAISCIILAAIYRRFSNRQNDNNLKPTKHTQLSIPADCQLDPLQPNHHHNHYEQNNHQAHHSLLQSNGDGKLQAVVGSGGGGGGSIGGGVGGGGGASSPSALSMGGGGGGGVLGGIMDSSALRSTTHHHHHHRQSPQMMGDPPEGDDTDPDVIPNQYEKRPLKSMMASPIFRSPSARLLQRDYCTPDATDGTATLGGSGSVIGITNGSALSSADGVSSLGSLKSNNGSLGIGNEVLHYTFRPSKQISYATLNKKGITTCSPPLGVGLPFSSTTTTSSSLSSYHPTTQPMEVSLLSPNNPSVTSSISEYRFRPEVVTTSNRIQESCI</sequence>
<keyword evidence="3 7" id="KW-1133">Transmembrane helix</keyword>
<keyword evidence="5" id="KW-1015">Disulfide bond</keyword>
<name>A0ABM3V166_MUSDO</name>
<feature type="compositionally biased region" description="Basic residues" evidence="6">
    <location>
        <begin position="133"/>
        <end position="143"/>
    </location>
</feature>
<dbReference type="PANTHER" id="PTHR23278:SF28">
    <property type="entry name" value="SIDESTEP IV, ISOFORM C"/>
    <property type="match status" value="1"/>
</dbReference>
<evidence type="ECO:0000256" key="1">
    <source>
        <dbReference type="ARBA" id="ARBA00004167"/>
    </source>
</evidence>
<dbReference type="Proteomes" id="UP001652621">
    <property type="component" value="Unplaced"/>
</dbReference>
<protein>
    <submittedName>
        <fullName evidence="10">Uncharacterized protein LOC101898483</fullName>
    </submittedName>
</protein>
<dbReference type="InterPro" id="IPR003961">
    <property type="entry name" value="FN3_dom"/>
</dbReference>
<dbReference type="InterPro" id="IPR013106">
    <property type="entry name" value="Ig_V-set"/>
</dbReference>
<dbReference type="PROSITE" id="PS50835">
    <property type="entry name" value="IG_LIKE"/>
    <property type="match status" value="5"/>
</dbReference>
<evidence type="ECO:0000256" key="6">
    <source>
        <dbReference type="SAM" id="MobiDB-lite"/>
    </source>
</evidence>
<dbReference type="InterPro" id="IPR036116">
    <property type="entry name" value="FN3_sf"/>
</dbReference>
<dbReference type="SMART" id="SM00408">
    <property type="entry name" value="IGc2"/>
    <property type="match status" value="5"/>
</dbReference>
<feature type="domain" description="Ig-like" evidence="8">
    <location>
        <begin position="352"/>
        <end position="447"/>
    </location>
</feature>
<feature type="domain" description="Ig-like" evidence="8">
    <location>
        <begin position="454"/>
        <end position="548"/>
    </location>
</feature>
<dbReference type="InterPro" id="IPR036179">
    <property type="entry name" value="Ig-like_dom_sf"/>
</dbReference>
<dbReference type="Pfam" id="PF08205">
    <property type="entry name" value="C2-set_2"/>
    <property type="match status" value="1"/>
</dbReference>
<dbReference type="InterPro" id="IPR007110">
    <property type="entry name" value="Ig-like_dom"/>
</dbReference>
<dbReference type="SMART" id="SM00409">
    <property type="entry name" value="IG"/>
    <property type="match status" value="5"/>
</dbReference>
<feature type="region of interest" description="Disordered" evidence="6">
    <location>
        <begin position="962"/>
        <end position="1025"/>
    </location>
</feature>